<dbReference type="InterPro" id="IPR003660">
    <property type="entry name" value="HAMP_dom"/>
</dbReference>
<dbReference type="OrthoDB" id="5894408at2"/>
<name>A0A5P9NMQ0_9GAMM</name>
<evidence type="ECO:0000259" key="3">
    <source>
        <dbReference type="PROSITE" id="PS50887"/>
    </source>
</evidence>
<dbReference type="PROSITE" id="PS50885">
    <property type="entry name" value="HAMP"/>
    <property type="match status" value="1"/>
</dbReference>
<dbReference type="InterPro" id="IPR032244">
    <property type="entry name" value="LapD_MoxY_N"/>
</dbReference>
<dbReference type="SMART" id="SM00267">
    <property type="entry name" value="GGDEF"/>
    <property type="match status" value="1"/>
</dbReference>
<dbReference type="PROSITE" id="PS50887">
    <property type="entry name" value="GGDEF"/>
    <property type="match status" value="1"/>
</dbReference>
<dbReference type="KEGG" id="halc:EY643_15265"/>
<dbReference type="InterPro" id="IPR043128">
    <property type="entry name" value="Rev_trsase/Diguanyl_cyclase"/>
</dbReference>
<dbReference type="InterPro" id="IPR029787">
    <property type="entry name" value="Nucleotide_cyclase"/>
</dbReference>
<feature type="domain" description="HAMP" evidence="2">
    <location>
        <begin position="170"/>
        <end position="221"/>
    </location>
</feature>
<keyword evidence="5" id="KW-1185">Reference proteome</keyword>
<dbReference type="Pfam" id="PF00990">
    <property type="entry name" value="GGDEF"/>
    <property type="match status" value="1"/>
</dbReference>
<accession>A0A5P9NMQ0</accession>
<dbReference type="PANTHER" id="PTHR33121">
    <property type="entry name" value="CYCLIC DI-GMP PHOSPHODIESTERASE PDEF"/>
    <property type="match status" value="1"/>
</dbReference>
<dbReference type="Pfam" id="PF00563">
    <property type="entry name" value="EAL"/>
    <property type="match status" value="1"/>
</dbReference>
<dbReference type="GO" id="GO:0016020">
    <property type="term" value="C:membrane"/>
    <property type="evidence" value="ECO:0007669"/>
    <property type="project" value="InterPro"/>
</dbReference>
<feature type="domain" description="EAL" evidence="1">
    <location>
        <begin position="406"/>
        <end position="641"/>
    </location>
</feature>
<feature type="domain" description="GGDEF" evidence="3">
    <location>
        <begin position="263"/>
        <end position="394"/>
    </location>
</feature>
<proteinExistence type="predicted"/>
<dbReference type="CDD" id="cd01948">
    <property type="entry name" value="EAL"/>
    <property type="match status" value="1"/>
</dbReference>
<reference evidence="4 5" key="1">
    <citation type="submission" date="2019-02" db="EMBL/GenBank/DDBJ databases">
        <authorList>
            <person name="Li S.-H."/>
        </authorList>
    </citation>
    <scope>NUCLEOTIDE SEQUENCE [LARGE SCALE GENOMIC DNA]</scope>
    <source>
        <strain evidence="4 5">IMCC14385</strain>
    </source>
</reference>
<gene>
    <name evidence="4" type="ORF">EY643_15265</name>
</gene>
<dbReference type="SUPFAM" id="SSF55073">
    <property type="entry name" value="Nucleotide cyclase"/>
    <property type="match status" value="1"/>
</dbReference>
<dbReference type="Gene3D" id="3.30.70.270">
    <property type="match status" value="1"/>
</dbReference>
<dbReference type="InterPro" id="IPR001633">
    <property type="entry name" value="EAL_dom"/>
</dbReference>
<dbReference type="RefSeq" id="WP_153240041.1">
    <property type="nucleotide sequence ID" value="NZ_CP036422.1"/>
</dbReference>
<dbReference type="GO" id="GO:0071111">
    <property type="term" value="F:cyclic-guanylate-specific phosphodiesterase activity"/>
    <property type="evidence" value="ECO:0007669"/>
    <property type="project" value="InterPro"/>
</dbReference>
<dbReference type="SUPFAM" id="SSF141868">
    <property type="entry name" value="EAL domain-like"/>
    <property type="match status" value="1"/>
</dbReference>
<organism evidence="4 5">
    <name type="scientific">Halioglobus maricola</name>
    <dbReference type="NCBI Taxonomy" id="2601894"/>
    <lineage>
        <taxon>Bacteria</taxon>
        <taxon>Pseudomonadati</taxon>
        <taxon>Pseudomonadota</taxon>
        <taxon>Gammaproteobacteria</taxon>
        <taxon>Cellvibrionales</taxon>
        <taxon>Halieaceae</taxon>
        <taxon>Halioglobus</taxon>
    </lineage>
</organism>
<dbReference type="InterPro" id="IPR035919">
    <property type="entry name" value="EAL_sf"/>
</dbReference>
<evidence type="ECO:0000259" key="1">
    <source>
        <dbReference type="PROSITE" id="PS50883"/>
    </source>
</evidence>
<dbReference type="SMART" id="SM00052">
    <property type="entry name" value="EAL"/>
    <property type="match status" value="1"/>
</dbReference>
<evidence type="ECO:0000313" key="4">
    <source>
        <dbReference type="EMBL" id="QFU76899.1"/>
    </source>
</evidence>
<dbReference type="InterPro" id="IPR000160">
    <property type="entry name" value="GGDEF_dom"/>
</dbReference>
<evidence type="ECO:0000313" key="5">
    <source>
        <dbReference type="Proteomes" id="UP000326287"/>
    </source>
</evidence>
<dbReference type="Pfam" id="PF16448">
    <property type="entry name" value="LapD_MoxY_N"/>
    <property type="match status" value="1"/>
</dbReference>
<protein>
    <submittedName>
        <fullName evidence="4">EAL domain-containing protein</fullName>
    </submittedName>
</protein>
<dbReference type="GO" id="GO:0007165">
    <property type="term" value="P:signal transduction"/>
    <property type="evidence" value="ECO:0007669"/>
    <property type="project" value="InterPro"/>
</dbReference>
<dbReference type="InterPro" id="IPR050706">
    <property type="entry name" value="Cyclic-di-GMP_PDE-like"/>
</dbReference>
<dbReference type="PANTHER" id="PTHR33121:SF23">
    <property type="entry name" value="CYCLIC DI-GMP PHOSPHODIESTERASE PDEB"/>
    <property type="match status" value="1"/>
</dbReference>
<dbReference type="Proteomes" id="UP000326287">
    <property type="component" value="Chromosome"/>
</dbReference>
<sequence length="641" mass="70176">MSLRIKLWLAIIALLLAVFSGSFLVSTLSAKSYLEQQISMKNADNAAALALSLTQQGADEVLLELTLSAQFDTGFYELIELQSPAGDTVIQRRDTQSASEAPQWFVSAFPLNIEDGIAAIQSGWTQVGTLILRSHSRFAYDQLWQSTQILALIFLGFMLVSCLIGGQILKRILQPLDDVVDQAEAIGERRFITIPEPNTLEFKQVVGAMNTLSGRIKDVLDKEAMRLQKWQQDAHYDEVTGLNNREPFFKEVSAALESDDVNATGSVSLVRFTHLAELNQQWGRATMDSVLADIGAALSEIVAGHSRWSASRLNGSDFALLAPRAIDAKETAQEALSAIQQSLEQRDIGSDIELPTACTIYAHGDTISSLLTRLDNALQTSEEAGGNTISLAVESDSQLRPVRQQLEDWRVILEEAFREERFSLDFFPVVGLQGELIHNESPVRLVQDGERLSAGVFLPWVNRLEVSLELDKAVVKLAMNELRDGSEPIAANLSVASVVEPSFLPWLTDTLNAAPDAAKRLCLELPEAMAFRHMERFKPLCSQAKAMGVQVGIEHVGHQLAELGQLSDLGIDYLKIDASFVRDVNENAANQTLLRTLCTVGHSIGVNVYAEGVRNEAEWATLQELGADGATGPGINLPDQA</sequence>
<dbReference type="EMBL" id="CP036422">
    <property type="protein sequence ID" value="QFU76899.1"/>
    <property type="molecule type" value="Genomic_DNA"/>
</dbReference>
<dbReference type="PROSITE" id="PS50883">
    <property type="entry name" value="EAL"/>
    <property type="match status" value="1"/>
</dbReference>
<dbReference type="Gene3D" id="3.20.20.450">
    <property type="entry name" value="EAL domain"/>
    <property type="match status" value="1"/>
</dbReference>
<evidence type="ECO:0000259" key="2">
    <source>
        <dbReference type="PROSITE" id="PS50885"/>
    </source>
</evidence>
<dbReference type="Gene3D" id="3.30.110.200">
    <property type="match status" value="1"/>
</dbReference>
<dbReference type="Gene3D" id="6.20.270.20">
    <property type="entry name" value="LapD/MoxY periplasmic domain"/>
    <property type="match status" value="1"/>
</dbReference>
<dbReference type="InterPro" id="IPR042461">
    <property type="entry name" value="LapD_MoxY_peri_C"/>
</dbReference>
<dbReference type="AlphaFoldDB" id="A0A5P9NMQ0"/>